<name>A0A6M3JMC4_9ZZZZ</name>
<reference evidence="1" key="1">
    <citation type="submission" date="2020-03" db="EMBL/GenBank/DDBJ databases">
        <title>The deep terrestrial virosphere.</title>
        <authorList>
            <person name="Holmfeldt K."/>
            <person name="Nilsson E."/>
            <person name="Simone D."/>
            <person name="Lopez-Fernandez M."/>
            <person name="Wu X."/>
            <person name="de Brujin I."/>
            <person name="Lundin D."/>
            <person name="Andersson A."/>
            <person name="Bertilsson S."/>
            <person name="Dopson M."/>
        </authorList>
    </citation>
    <scope>NUCLEOTIDE SEQUENCE</scope>
    <source>
        <strain evidence="1">MM415A03934</strain>
    </source>
</reference>
<sequence>MNKDRAQLLVDYISKLFTDIRGDWTDPRWECRSGWEACARLRGELKLVGDAKYRNTPQTDEQYYEWLKMQVEH</sequence>
<gene>
    <name evidence="1" type="ORF">MM415A03934_0001</name>
</gene>
<accession>A0A6M3JMC4</accession>
<proteinExistence type="predicted"/>
<dbReference type="EMBL" id="MT141769">
    <property type="protein sequence ID" value="QJA70161.1"/>
    <property type="molecule type" value="Genomic_DNA"/>
</dbReference>
<evidence type="ECO:0000313" key="1">
    <source>
        <dbReference type="EMBL" id="QJA70161.1"/>
    </source>
</evidence>
<protein>
    <submittedName>
        <fullName evidence="1">Uncharacterized protein</fullName>
    </submittedName>
</protein>
<organism evidence="1">
    <name type="scientific">viral metagenome</name>
    <dbReference type="NCBI Taxonomy" id="1070528"/>
    <lineage>
        <taxon>unclassified sequences</taxon>
        <taxon>metagenomes</taxon>
        <taxon>organismal metagenomes</taxon>
    </lineage>
</organism>
<dbReference type="AlphaFoldDB" id="A0A6M3JMC4"/>